<proteinExistence type="predicted"/>
<protein>
    <submittedName>
        <fullName evidence="2">Uncharacterized protein</fullName>
    </submittedName>
</protein>
<feature type="region of interest" description="Disordered" evidence="1">
    <location>
        <begin position="277"/>
        <end position="384"/>
    </location>
</feature>
<evidence type="ECO:0000313" key="2">
    <source>
        <dbReference type="EMBL" id="CCC91031.1"/>
    </source>
</evidence>
<accession>G0UNS0</accession>
<organism evidence="2">
    <name type="scientific">Trypanosoma congolense (strain IL3000)</name>
    <dbReference type="NCBI Taxonomy" id="1068625"/>
    <lineage>
        <taxon>Eukaryota</taxon>
        <taxon>Discoba</taxon>
        <taxon>Euglenozoa</taxon>
        <taxon>Kinetoplastea</taxon>
        <taxon>Metakinetoplastina</taxon>
        <taxon>Trypanosomatida</taxon>
        <taxon>Trypanosomatidae</taxon>
        <taxon>Trypanosoma</taxon>
        <taxon>Nannomonas</taxon>
    </lineage>
</organism>
<dbReference type="EMBL" id="HE575319">
    <property type="protein sequence ID" value="CCC91031.1"/>
    <property type="molecule type" value="Genomic_DNA"/>
</dbReference>
<reference evidence="2" key="1">
    <citation type="journal article" date="2012" name="Proc. Natl. Acad. Sci. U.S.A.">
        <title>Antigenic diversity is generated by distinct evolutionary mechanisms in African trypanosome species.</title>
        <authorList>
            <person name="Jackson A.P."/>
            <person name="Berry A."/>
            <person name="Aslett M."/>
            <person name="Allison H.C."/>
            <person name="Burton P."/>
            <person name="Vavrova-Anderson J."/>
            <person name="Brown R."/>
            <person name="Browne H."/>
            <person name="Corton N."/>
            <person name="Hauser H."/>
            <person name="Gamble J."/>
            <person name="Gilderthorp R."/>
            <person name="Marcello L."/>
            <person name="McQuillan J."/>
            <person name="Otto T.D."/>
            <person name="Quail M.A."/>
            <person name="Sanders M.J."/>
            <person name="van Tonder A."/>
            <person name="Ginger M.L."/>
            <person name="Field M.C."/>
            <person name="Barry J.D."/>
            <person name="Hertz-Fowler C."/>
            <person name="Berriman M."/>
        </authorList>
    </citation>
    <scope>NUCLEOTIDE SEQUENCE</scope>
    <source>
        <strain evidence="2">IL3000</strain>
    </source>
</reference>
<feature type="region of interest" description="Disordered" evidence="1">
    <location>
        <begin position="1"/>
        <end position="78"/>
    </location>
</feature>
<evidence type="ECO:0000256" key="1">
    <source>
        <dbReference type="SAM" id="MobiDB-lite"/>
    </source>
</evidence>
<feature type="compositionally biased region" description="Low complexity" evidence="1">
    <location>
        <begin position="49"/>
        <end position="72"/>
    </location>
</feature>
<feature type="compositionally biased region" description="Basic residues" evidence="1">
    <location>
        <begin position="323"/>
        <end position="352"/>
    </location>
</feature>
<dbReference type="AlphaFoldDB" id="G0UNS0"/>
<gene>
    <name evidence="2" type="ORF">TCIL3000_6_2750</name>
</gene>
<dbReference type="VEuPathDB" id="TriTrypDB:TcIL3000_6_2750"/>
<feature type="region of interest" description="Disordered" evidence="1">
    <location>
        <begin position="199"/>
        <end position="256"/>
    </location>
</feature>
<sequence length="466" mass="51004">MESDRPTTEATRAVGVDVKGTTAAAGESESSTQAPVLEVNEGQPGAHQSTPDSSSSLPFPPSVTSMASTTSGETGGGVSVQKLSQRAFVGKCGWEPVVKPPDGDSAIPLAAAPTADVVWLNDTTSVTLIPNNNDGGVRTRRAAASLAVVSPPTSYLVYTRDPLIKVRRTGQKDVHVVSNLTPGGDPRSVLKEVPLTSFSTTGGRRVHTRNSAAAEQGENEDNKSDSNTASRIEDGINGESGTAPPARNNTQRHVVKIEKETVAKRVKREVEVNEDLCDDSGECSDDKEQYTAEDEESNSGAKTNDGEENGNMKNKSSAVNSSRSRRRRGLVGWLSRRRSRFGCEKKRRRPRRKDPDDPDGQETEHHRIGVLSAAQAMLPPPYRRSRRLKRKLDITEDTPIFAVHSELRDKMPHLFAKAPFSTDEDVLRSTIDWRDNPTLLYARMLWGFAPYEFLEHIRKQKTAARQ</sequence>
<name>G0UNS0_TRYCI</name>